<evidence type="ECO:0000256" key="1">
    <source>
        <dbReference type="HAMAP-Rule" id="MF_02214"/>
    </source>
</evidence>
<proteinExistence type="inferred from homology"/>
<keyword evidence="5" id="KW-1185">Reference proteome</keyword>
<dbReference type="GO" id="GO:0005524">
    <property type="term" value="F:ATP binding"/>
    <property type="evidence" value="ECO:0007669"/>
    <property type="project" value="UniProtKB-UniRule"/>
</dbReference>
<dbReference type="EC" id="6.3.5.13" evidence="1"/>
<evidence type="ECO:0000313" key="4">
    <source>
        <dbReference type="EMBL" id="SER70525.1"/>
    </source>
</evidence>
<protein>
    <recommendedName>
        <fullName evidence="1">Lipid II isoglutaminyl synthase (glutamine-hydrolyzing) subunit MurT</fullName>
        <ecNumber evidence="1">6.3.5.13</ecNumber>
    </recommendedName>
</protein>
<dbReference type="UniPathway" id="UPA00219"/>
<comment type="similarity">
    <text evidence="1">Belongs to the MurCDEF family. MurT subfamily.</text>
</comment>
<dbReference type="GO" id="GO:0009252">
    <property type="term" value="P:peptidoglycan biosynthetic process"/>
    <property type="evidence" value="ECO:0007669"/>
    <property type="project" value="UniProtKB-UniRule"/>
</dbReference>
<feature type="domain" description="Lipid II isoglutaminyl synthase (glutamine-hydrolyzing) subunit MurT C-terminal" evidence="3">
    <location>
        <begin position="304"/>
        <end position="402"/>
    </location>
</feature>
<dbReference type="Proteomes" id="UP000182841">
    <property type="component" value="Unassembled WGS sequence"/>
</dbReference>
<evidence type="ECO:0000259" key="2">
    <source>
        <dbReference type="Pfam" id="PF08245"/>
    </source>
</evidence>
<dbReference type="Pfam" id="PF08353">
    <property type="entry name" value="MurT_C"/>
    <property type="match status" value="1"/>
</dbReference>
<dbReference type="InterPro" id="IPR013221">
    <property type="entry name" value="Mur_ligase_cen"/>
</dbReference>
<dbReference type="PANTHER" id="PTHR23135:SF7">
    <property type="entry name" value="LIPID II ISOGLUTAMINYL SYNTHASE (GLUTAMINE-HYDROLYZING) SUBUNIT MURT"/>
    <property type="match status" value="1"/>
</dbReference>
<dbReference type="HAMAP" id="MF_02214">
    <property type="entry name" value="Lipid_II_synth_MurT"/>
    <property type="match status" value="1"/>
</dbReference>
<keyword evidence="1" id="KW-0436">Ligase</keyword>
<comment type="pathway">
    <text evidence="1">Cell wall biogenesis; peptidoglycan biosynthesis.</text>
</comment>
<reference evidence="5" key="1">
    <citation type="submission" date="2016-10" db="EMBL/GenBank/DDBJ databases">
        <authorList>
            <person name="Varghese N."/>
            <person name="Submissions S."/>
        </authorList>
    </citation>
    <scope>NUCLEOTIDE SEQUENCE [LARGE SCALE GENOMIC DNA]</scope>
    <source>
        <strain evidence="5">CGMCC 4.6825</strain>
    </source>
</reference>
<keyword evidence="1" id="KW-0067">ATP-binding</keyword>
<dbReference type="PANTHER" id="PTHR23135">
    <property type="entry name" value="MUR LIGASE FAMILY MEMBER"/>
    <property type="match status" value="1"/>
</dbReference>
<dbReference type="GO" id="GO:0008360">
    <property type="term" value="P:regulation of cell shape"/>
    <property type="evidence" value="ECO:0007669"/>
    <property type="project" value="UniProtKB-KW"/>
</dbReference>
<dbReference type="EMBL" id="FOGO01000003">
    <property type="protein sequence ID" value="SER70525.1"/>
    <property type="molecule type" value="Genomic_DNA"/>
</dbReference>
<comment type="catalytic activity">
    <reaction evidence="1">
        <text>beta-D-GlcNAc-(1-&gt;4)-Mur2Ac(oyl-L-Ala-gamma-D-Glu-L-Lys-D-Ala-D-Ala)-di-trans,octa-cis-undecaprenyl diphosphate + ATP = beta-D-GlcNAc-(1-&gt;4)-Mur2Ac(oyl-L-Ala-gamma-D-O-P-Glu-L-Lys-D-Ala-D-Ala)-di-trans,octa-cis-undecaprenyl diphosphate + ADP</text>
        <dbReference type="Rhea" id="RHEA:59488"/>
        <dbReference type="ChEBI" id="CHEBI:30616"/>
        <dbReference type="ChEBI" id="CHEBI:60033"/>
        <dbReference type="ChEBI" id="CHEBI:143132"/>
        <dbReference type="ChEBI" id="CHEBI:456216"/>
    </reaction>
</comment>
<organism evidence="4 5">
    <name type="scientific">Streptomyces qinglanensis</name>
    <dbReference type="NCBI Taxonomy" id="943816"/>
    <lineage>
        <taxon>Bacteria</taxon>
        <taxon>Bacillati</taxon>
        <taxon>Actinomycetota</taxon>
        <taxon>Actinomycetes</taxon>
        <taxon>Kitasatosporales</taxon>
        <taxon>Streptomycetaceae</taxon>
        <taxon>Streptomyces</taxon>
    </lineage>
</organism>
<gene>
    <name evidence="1" type="primary">murT</name>
    <name evidence="4" type="ORF">SAMN05421870_103453</name>
</gene>
<dbReference type="SUPFAM" id="SSF53623">
    <property type="entry name" value="MurD-like peptide ligases, catalytic domain"/>
    <property type="match status" value="1"/>
</dbReference>
<comment type="subunit">
    <text evidence="1">Forms a heterodimer with GatD.</text>
</comment>
<feature type="binding site" evidence="1">
    <location>
        <position position="201"/>
    </location>
    <ligand>
        <name>Zn(2+)</name>
        <dbReference type="ChEBI" id="CHEBI:29105"/>
    </ligand>
</feature>
<dbReference type="RefSeq" id="WP_074999686.1">
    <property type="nucleotide sequence ID" value="NZ_FOGO01000003.1"/>
</dbReference>
<dbReference type="InterPro" id="IPR013564">
    <property type="entry name" value="MurT_C"/>
</dbReference>
<keyword evidence="1" id="KW-0573">Peptidoglycan synthesis</keyword>
<feature type="binding site" evidence="1">
    <location>
        <position position="204"/>
    </location>
    <ligand>
        <name>Zn(2+)</name>
        <dbReference type="ChEBI" id="CHEBI:29105"/>
    </ligand>
</feature>
<keyword evidence="1" id="KW-0479">Metal-binding</keyword>
<dbReference type="GO" id="GO:0008270">
    <property type="term" value="F:zinc ion binding"/>
    <property type="evidence" value="ECO:0007669"/>
    <property type="project" value="UniProtKB-UniRule"/>
</dbReference>
<comment type="catalytic activity">
    <reaction evidence="1">
        <text>beta-D-GlcNAc-(1-&gt;4)-Mur2Ac(oyl-L-Ala-gamma-D-Glu-L-Lys-D-Ala-D-Ala)-di-trans,octa-cis-undecaprenyl diphosphate + L-glutamine + ATP + H2O = beta-D-GlcNAc-(1-&gt;4)-Mur2Ac(oyl-L-Ala-D-isoglutaminyl-L-Lys-D-Ala-D-Ala)-di-trans,octa-cis-undecaprenyl diphosphate + L-glutamate + ADP + phosphate + H(+)</text>
        <dbReference type="Rhea" id="RHEA:57928"/>
        <dbReference type="ChEBI" id="CHEBI:15377"/>
        <dbReference type="ChEBI" id="CHEBI:15378"/>
        <dbReference type="ChEBI" id="CHEBI:29985"/>
        <dbReference type="ChEBI" id="CHEBI:30616"/>
        <dbReference type="ChEBI" id="CHEBI:43474"/>
        <dbReference type="ChEBI" id="CHEBI:58359"/>
        <dbReference type="ChEBI" id="CHEBI:60033"/>
        <dbReference type="ChEBI" id="CHEBI:62233"/>
        <dbReference type="ChEBI" id="CHEBI:456216"/>
        <dbReference type="EC" id="6.3.5.13"/>
    </reaction>
</comment>
<keyword evidence="1" id="KW-0961">Cell wall biogenesis/degradation</keyword>
<comment type="function">
    <text evidence="1">The lipid II isoglutaminyl synthase complex catalyzes the formation of alpha-D-isoglutamine in the cell wall lipid II stem peptide. The MurT subunit catalyzes the ATP-dependent amidation of D-glutamate residue of lipid II, converting it to an isoglutamine residue.</text>
</comment>
<dbReference type="STRING" id="943816.AN217_15080"/>
<evidence type="ECO:0000313" key="5">
    <source>
        <dbReference type="Proteomes" id="UP000182841"/>
    </source>
</evidence>
<dbReference type="InterPro" id="IPR043703">
    <property type="entry name" value="Lipid_II_synth_MurT"/>
</dbReference>
<feature type="active site" evidence="1">
    <location>
        <position position="338"/>
    </location>
</feature>
<sequence>MAGNTEPLSPRSRLAVTAGKAAAAVSRAAGRGSGSVIGGKVALRLDPDLLQRLAQHLDVILVSATNGKTTTTRLIAEALRANGEVVSNALGANMPAGITSALAGGSSARYGVIEVDEKYLSGVAKDVTPKAMALLNLSRDQLDRAGETRMLAERWREGLSGQQAVIIANADDPLVVWAASSSPNVVWVAAGQEWKDDAWSCPACGGVMQRPGDDWFCAECGFRRPTPTWALSGDHVLDPHGSAWPIHLQLPGRANKANAATSAAVAAAFGVPPQVALERMYAVKAVAGRYDVVQYQGRDMRLLLAKNPAGWLETFSLIDPPPTPVILSVNARSADGTDTSWLWDVDYGRLAGHPICVIGDRKLDLAVRLEVAGVDFQVCESPEDAVRRCPPGRIETIANYTAFQDLRRAVGN</sequence>
<dbReference type="GO" id="GO:0071555">
    <property type="term" value="P:cell wall organization"/>
    <property type="evidence" value="ECO:0007669"/>
    <property type="project" value="UniProtKB-KW"/>
</dbReference>
<comment type="catalytic activity">
    <reaction evidence="1">
        <text>beta-D-GlcNAc-(1-&gt;4)-Mur2Ac(oyl-L-Ala-gamma-D-O-P-Glu-L-Lys-D-Ala-D-Ala)-di-trans,octa-cis-undecaprenyl diphosphate + NH4(+) = beta-D-GlcNAc-(1-&gt;4)-Mur2Ac(oyl-L-Ala-D-isoglutaminyl-L-Lys-D-Ala-D-Ala)-di-trans,octa-cis-undecaprenyl diphosphate + phosphate + H(+)</text>
        <dbReference type="Rhea" id="RHEA:57932"/>
        <dbReference type="ChEBI" id="CHEBI:15378"/>
        <dbReference type="ChEBI" id="CHEBI:28938"/>
        <dbReference type="ChEBI" id="CHEBI:43474"/>
        <dbReference type="ChEBI" id="CHEBI:62233"/>
        <dbReference type="ChEBI" id="CHEBI:143132"/>
    </reaction>
</comment>
<keyword evidence="1" id="KW-0547">Nucleotide-binding</keyword>
<keyword evidence="1" id="KW-0862">Zinc</keyword>
<dbReference type="GO" id="GO:0140282">
    <property type="term" value="F:carbon-nitrogen ligase activity on lipid II"/>
    <property type="evidence" value="ECO:0007669"/>
    <property type="project" value="UniProtKB-UniRule"/>
</dbReference>
<dbReference type="GO" id="GO:0016881">
    <property type="term" value="F:acid-amino acid ligase activity"/>
    <property type="evidence" value="ECO:0007669"/>
    <property type="project" value="InterPro"/>
</dbReference>
<dbReference type="InterPro" id="IPR036565">
    <property type="entry name" value="Mur-like_cat_sf"/>
</dbReference>
<feature type="binding site" evidence="1">
    <location>
        <position position="217"/>
    </location>
    <ligand>
        <name>Zn(2+)</name>
        <dbReference type="ChEBI" id="CHEBI:29105"/>
    </ligand>
</feature>
<accession>A0A1H9RDA1</accession>
<dbReference type="AlphaFoldDB" id="A0A1H9RDA1"/>
<evidence type="ECO:0000259" key="3">
    <source>
        <dbReference type="Pfam" id="PF08353"/>
    </source>
</evidence>
<dbReference type="OrthoDB" id="9803907at2"/>
<dbReference type="Pfam" id="PF08245">
    <property type="entry name" value="Mur_ligase_M"/>
    <property type="match status" value="1"/>
</dbReference>
<dbReference type="Gene3D" id="3.40.1190.10">
    <property type="entry name" value="Mur-like, catalytic domain"/>
    <property type="match status" value="1"/>
</dbReference>
<keyword evidence="1" id="KW-0133">Cell shape</keyword>
<name>A0A1H9RDA1_9ACTN</name>
<feature type="domain" description="Mur ligase central" evidence="2">
    <location>
        <begin position="65"/>
        <end position="266"/>
    </location>
</feature>
<feature type="binding site" evidence="1">
    <location>
        <position position="220"/>
    </location>
    <ligand>
        <name>Zn(2+)</name>
        <dbReference type="ChEBI" id="CHEBI:29105"/>
    </ligand>
</feature>